<feature type="non-terminal residue" evidence="3">
    <location>
        <position position="797"/>
    </location>
</feature>
<keyword evidence="1 2" id="KW-0732">Signal</keyword>
<evidence type="ECO:0000256" key="2">
    <source>
        <dbReference type="SAM" id="SignalP"/>
    </source>
</evidence>
<feature type="chain" id="PRO_5036728380" evidence="2">
    <location>
        <begin position="28"/>
        <end position="797"/>
    </location>
</feature>
<dbReference type="Proteomes" id="UP000696931">
    <property type="component" value="Unassembled WGS sequence"/>
</dbReference>
<dbReference type="InterPro" id="IPR013517">
    <property type="entry name" value="FG-GAP"/>
</dbReference>
<proteinExistence type="predicted"/>
<dbReference type="Pfam" id="PF01839">
    <property type="entry name" value="FG-GAP"/>
    <property type="match status" value="1"/>
</dbReference>
<evidence type="ECO:0000256" key="1">
    <source>
        <dbReference type="ARBA" id="ARBA00022729"/>
    </source>
</evidence>
<evidence type="ECO:0000313" key="4">
    <source>
        <dbReference type="Proteomes" id="UP000696931"/>
    </source>
</evidence>
<name>A0A933SD14_UNCEI</name>
<dbReference type="AlphaFoldDB" id="A0A933SD14"/>
<protein>
    <submittedName>
        <fullName evidence="3">VCBS repeat-containing protein</fullName>
    </submittedName>
</protein>
<evidence type="ECO:0000313" key="3">
    <source>
        <dbReference type="EMBL" id="MBI5169146.1"/>
    </source>
</evidence>
<organism evidence="3 4">
    <name type="scientific">Eiseniibacteriota bacterium</name>
    <dbReference type="NCBI Taxonomy" id="2212470"/>
    <lineage>
        <taxon>Bacteria</taxon>
        <taxon>Candidatus Eiseniibacteriota</taxon>
    </lineage>
</organism>
<dbReference type="SUPFAM" id="SSF69318">
    <property type="entry name" value="Integrin alpha N-terminal domain"/>
    <property type="match status" value="3"/>
</dbReference>
<gene>
    <name evidence="3" type="ORF">HZA61_06635</name>
</gene>
<dbReference type="PANTHER" id="PTHR46580:SF4">
    <property type="entry name" value="ATP_GTP-BINDING PROTEIN"/>
    <property type="match status" value="1"/>
</dbReference>
<dbReference type="Gene3D" id="2.40.128.340">
    <property type="match status" value="2"/>
</dbReference>
<dbReference type="Gene3D" id="2.130.10.130">
    <property type="entry name" value="Integrin alpha, N-terminal"/>
    <property type="match status" value="1"/>
</dbReference>
<dbReference type="InterPro" id="IPR028994">
    <property type="entry name" value="Integrin_alpha_N"/>
</dbReference>
<sequence length="797" mass="78031">MSELHRARALRAVLAVSLLCAAPIARAACSGLASAVPYAAGTSVRQVVRGDFDRDGIDDLATANGTGATLSVLLGNAAGGFAAPAAYASGSAAVGLATGDFDGDGVTDLAVAVSTGVSIWRGTGTGAFTGGGIVACGANLRGVVCGDFDRDGDDDVAATSSSTNAVIVLAGDGTGAFAIGATLAAGTSPTRLVAADFDDDGRLDLACSNNGSANVSVFRGDGAGGFAAGVTYAAPGSPWGLATLDANADGRTDLLVSNGASTTLTLLRGTGTGAFTAAATLTTALAPRDLAVADFDGDGTPDVAAACAAANQVSVLRGAGGSFVAYATYAAGSGAASVCTGDFDRDGVPDLACANTAANNVTRWLGTCPAASAPVVTMLAPNGGEAWWPGTEQTVRWTKSAGVAAVDVERSVDDGLTWVPLARGVTGDHVKVSAAGAASERMRLRVRDAAVASRSDASDAAFALCGLFRTPRRTALPFAAAQLERADVDGDGLDDVLAASATQAALLRGLGDGRFAPLAPFAVDAARRVRLADVNGDGLLDLVTLGAASLAWHAGDGTGAFGAAQSSALEGGVDFVCADFDADGFADVAALVDGSAGPSLVVRGTDDLPLARAWSAPLDGTPRQLVCGDLDGDGVTDLAIADGTELEIWRGGGAAGRGDATFALASSRALPGGAAALSLGDFDPDGRLDVAACALASGDLWTLGTPTFAAAAMELGTPVAAPTGSAVRSPVVAAFDGDGRADVALVAPASAEVRVLAGTAAGFGAPRVFAGGAGALVAGDFAADGATDLLVARPDSS</sequence>
<accession>A0A933SD14</accession>
<comment type="caution">
    <text evidence="3">The sequence shown here is derived from an EMBL/GenBank/DDBJ whole genome shotgun (WGS) entry which is preliminary data.</text>
</comment>
<feature type="signal peptide" evidence="2">
    <location>
        <begin position="1"/>
        <end position="27"/>
    </location>
</feature>
<dbReference type="EMBL" id="JACRIW010000043">
    <property type="protein sequence ID" value="MBI5169146.1"/>
    <property type="molecule type" value="Genomic_DNA"/>
</dbReference>
<dbReference type="PANTHER" id="PTHR46580">
    <property type="entry name" value="SENSOR KINASE-RELATED"/>
    <property type="match status" value="1"/>
</dbReference>
<reference evidence="3" key="1">
    <citation type="submission" date="2020-07" db="EMBL/GenBank/DDBJ databases">
        <title>Huge and variable diversity of episymbiotic CPR bacteria and DPANN archaea in groundwater ecosystems.</title>
        <authorList>
            <person name="He C.Y."/>
            <person name="Keren R."/>
            <person name="Whittaker M."/>
            <person name="Farag I.F."/>
            <person name="Doudna J."/>
            <person name="Cate J.H.D."/>
            <person name="Banfield J.F."/>
        </authorList>
    </citation>
    <scope>NUCLEOTIDE SEQUENCE</scope>
    <source>
        <strain evidence="3">NC_groundwater_1813_Pr3_B-0.1um_71_17</strain>
    </source>
</reference>
<dbReference type="Pfam" id="PF13517">
    <property type="entry name" value="FG-GAP_3"/>
    <property type="match status" value="5"/>
</dbReference>